<protein>
    <recommendedName>
        <fullName evidence="1">GerMN domain-containing protein</fullName>
    </recommendedName>
</protein>
<feature type="domain" description="GerMN" evidence="1">
    <location>
        <begin position="32"/>
        <end position="122"/>
    </location>
</feature>
<proteinExistence type="predicted"/>
<evidence type="ECO:0000259" key="1">
    <source>
        <dbReference type="SMART" id="SM00909"/>
    </source>
</evidence>
<evidence type="ECO:0000313" key="2">
    <source>
        <dbReference type="EMBL" id="MBP2387665.1"/>
    </source>
</evidence>
<name>A0ABS4XGT3_9MICC</name>
<dbReference type="InterPro" id="IPR019606">
    <property type="entry name" value="GerMN"/>
</dbReference>
<dbReference type="EMBL" id="JAGIOF010000001">
    <property type="protein sequence ID" value="MBP2387665.1"/>
    <property type="molecule type" value="Genomic_DNA"/>
</dbReference>
<evidence type="ECO:0000313" key="3">
    <source>
        <dbReference type="Proteomes" id="UP001296993"/>
    </source>
</evidence>
<dbReference type="Pfam" id="PF10646">
    <property type="entry name" value="Germane"/>
    <property type="match status" value="1"/>
</dbReference>
<comment type="caution">
    <text evidence="2">The sequence shown here is derived from an EMBL/GenBank/DDBJ whole genome shotgun (WGS) entry which is preliminary data.</text>
</comment>
<dbReference type="SMART" id="SM00909">
    <property type="entry name" value="Germane"/>
    <property type="match status" value="1"/>
</dbReference>
<organism evidence="2 3">
    <name type="scientific">Paeniglutamicibacter kerguelensis</name>
    <dbReference type="NCBI Taxonomy" id="254788"/>
    <lineage>
        <taxon>Bacteria</taxon>
        <taxon>Bacillati</taxon>
        <taxon>Actinomycetota</taxon>
        <taxon>Actinomycetes</taxon>
        <taxon>Micrococcales</taxon>
        <taxon>Micrococcaceae</taxon>
        <taxon>Paeniglutamicibacter</taxon>
    </lineage>
</organism>
<gene>
    <name evidence="2" type="ORF">JOF47_003176</name>
</gene>
<keyword evidence="3" id="KW-1185">Reference proteome</keyword>
<sequence>MDDPEGASGPTIGCGDTLVATETGPVAFTNKVEAAMNALLKDNAATHGESGLKNAVAASDLRYKSSSVKGDQVTVNLTGTVMSGGTCDDPRIIEQLKYTAKVAAGVGSARILVNGSNIEELLSQK</sequence>
<dbReference type="RefSeq" id="WP_342592810.1">
    <property type="nucleotide sequence ID" value="NZ_BAAAJY010000001.1"/>
</dbReference>
<dbReference type="Proteomes" id="UP001296993">
    <property type="component" value="Unassembled WGS sequence"/>
</dbReference>
<accession>A0ABS4XGT3</accession>
<reference evidence="2 3" key="1">
    <citation type="submission" date="2021-03" db="EMBL/GenBank/DDBJ databases">
        <title>Sequencing the genomes of 1000 actinobacteria strains.</title>
        <authorList>
            <person name="Klenk H.-P."/>
        </authorList>
    </citation>
    <scope>NUCLEOTIDE SEQUENCE [LARGE SCALE GENOMIC DNA]</scope>
    <source>
        <strain evidence="2 3">DSM 15797</strain>
    </source>
</reference>